<dbReference type="AlphaFoldDB" id="A0A7X1G0T0"/>
<dbReference type="Proteomes" id="UP000551327">
    <property type="component" value="Unassembled WGS sequence"/>
</dbReference>
<accession>A0A7X1G0T0</accession>
<dbReference type="InterPro" id="IPR046350">
    <property type="entry name" value="Cystatin_sf"/>
</dbReference>
<proteinExistence type="predicted"/>
<evidence type="ECO:0000313" key="2">
    <source>
        <dbReference type="Proteomes" id="UP000551327"/>
    </source>
</evidence>
<protein>
    <recommendedName>
        <fullName evidence="3">Cystatin domain-containing protein</fullName>
    </recommendedName>
</protein>
<sequence>MPAPPPAAAPVPAAPLVGGFSPVRRGAPELGPVVKAAVAHLTPARHARARLLMAERQVVAGSHYRLLLKLRDGSVWRVMVWQRLDRSLQITEAVRTLS</sequence>
<evidence type="ECO:0008006" key="3">
    <source>
        <dbReference type="Google" id="ProtNLM"/>
    </source>
</evidence>
<name>A0A7X1G0T0_9SPHN</name>
<evidence type="ECO:0000313" key="1">
    <source>
        <dbReference type="EMBL" id="MBC2670510.1"/>
    </source>
</evidence>
<gene>
    <name evidence="1" type="ORF">H7F53_15265</name>
</gene>
<dbReference type="EMBL" id="JACLAX010000020">
    <property type="protein sequence ID" value="MBC2670510.1"/>
    <property type="molecule type" value="Genomic_DNA"/>
</dbReference>
<keyword evidence="2" id="KW-1185">Reference proteome</keyword>
<reference evidence="1 2" key="1">
    <citation type="submission" date="2020-08" db="EMBL/GenBank/DDBJ databases">
        <title>The genome sequence of type strain Novosphingobium piscinae KCTC 42194.</title>
        <authorList>
            <person name="Liu Y."/>
        </authorList>
    </citation>
    <scope>NUCLEOTIDE SEQUENCE [LARGE SCALE GENOMIC DNA]</scope>
    <source>
        <strain evidence="1 2">KCTC 42194</strain>
    </source>
</reference>
<dbReference type="SUPFAM" id="SSF54403">
    <property type="entry name" value="Cystatin/monellin"/>
    <property type="match status" value="1"/>
</dbReference>
<comment type="caution">
    <text evidence="1">The sequence shown here is derived from an EMBL/GenBank/DDBJ whole genome shotgun (WGS) entry which is preliminary data.</text>
</comment>
<dbReference type="Gene3D" id="3.10.450.10">
    <property type="match status" value="1"/>
</dbReference>
<organism evidence="1 2">
    <name type="scientific">Novosphingobium piscinae</name>
    <dbReference type="NCBI Taxonomy" id="1507448"/>
    <lineage>
        <taxon>Bacteria</taxon>
        <taxon>Pseudomonadati</taxon>
        <taxon>Pseudomonadota</taxon>
        <taxon>Alphaproteobacteria</taxon>
        <taxon>Sphingomonadales</taxon>
        <taxon>Sphingomonadaceae</taxon>
        <taxon>Novosphingobium</taxon>
    </lineage>
</organism>